<dbReference type="SUPFAM" id="SSF53448">
    <property type="entry name" value="Nucleotide-diphospho-sugar transferases"/>
    <property type="match status" value="2"/>
</dbReference>
<dbReference type="SUPFAM" id="SSF49265">
    <property type="entry name" value="Fibronectin type III"/>
    <property type="match status" value="1"/>
</dbReference>
<reference evidence="5 6" key="1">
    <citation type="journal article" date="2019" name="Sci. Rep.">
        <title>Comparative genomics of chytrid fungi reveal insights into the obligate biotrophic and pathogenic lifestyle of Synchytrium endobioticum.</title>
        <authorList>
            <person name="van de Vossenberg B.T.L.H."/>
            <person name="Warris S."/>
            <person name="Nguyen H.D.T."/>
            <person name="van Gent-Pelzer M.P.E."/>
            <person name="Joly D.L."/>
            <person name="van de Geest H.C."/>
            <person name="Bonants P.J.M."/>
            <person name="Smith D.S."/>
            <person name="Levesque C.A."/>
            <person name="van der Lee T.A.J."/>
        </authorList>
    </citation>
    <scope>NUCLEOTIDE SEQUENCE [LARGE SCALE GENOMIC DNA]</scope>
    <source>
        <strain evidence="5 6">CBS 675.73</strain>
    </source>
</reference>
<dbReference type="Gene3D" id="3.90.550.20">
    <property type="match status" value="1"/>
</dbReference>
<evidence type="ECO:0000256" key="1">
    <source>
        <dbReference type="ARBA" id="ARBA00009003"/>
    </source>
</evidence>
<dbReference type="InterPro" id="IPR007577">
    <property type="entry name" value="GlycoTrfase_DXD_sugar-bd_CS"/>
</dbReference>
<dbReference type="InterPro" id="IPR013783">
    <property type="entry name" value="Ig-like_fold"/>
</dbReference>
<dbReference type="Pfam" id="PF00535">
    <property type="entry name" value="Glycos_transf_2"/>
    <property type="match status" value="1"/>
</dbReference>
<dbReference type="Gene3D" id="2.60.40.10">
    <property type="entry name" value="Immunoglobulins"/>
    <property type="match status" value="1"/>
</dbReference>
<keyword evidence="3" id="KW-0812">Transmembrane</keyword>
<sequence length="1206" mass="135032">MGRTRKDASAAPTAAQQQRSMTDRRIDSKMDLADTSTEAAKAALITETEAIMANKTRPFKHKSRIFSVAAFLQIAGYSFGIFAVAVSVLVYAGSKFADLIGAPGVELLAPIKDPSPHFLKTRTVDLINRLVSRDSPTIHLMWTTPASTFTLLNFKVLDSYLYHDPNTTLIIHATDLNASHFAAYTRSGYKVHVRPLSDESILQLATTPTNEAPTPCPGLSWIQNMATHRVESPYFYSHLTDYLRFCILYKFGGTYSDFDAIQLNPWIHPNQAASDAQGSPISHTFIGADSAIGTTTRPELGQRHLAPAPTSNESPVCPWCLNQEDTYLAPGVMGCPAGHPLVRKALEIGFERTKYDPLVFNAVGPKAVTLAYQELEAERQVTHVIAGGGQARKDSSGDNGQVQVLKQSVLYPYSYLTSWKVFEGEASTATGLQESRAEAAADRLARKSLSLHLYGHMTKGRTVNRGSILEHLVKKQSLIKRDFQFGLNMSEDAVAGHELKVPRYLEVARHIEQVPHVRVMADTRGLSEALTASVTVRAKYGVLRVAIRAQTPTSKKWNHELSISSVSIAEANVWLSRLMYHARKLPDHLDEITVTVRIGEIQQLIKTIPVYNLPNLVTIMVKTTDRITKVFSLVTSVLKQYPDINIIVADDGHVDPSKTTKPEGKQRGFYYLPLLHDVGLSAGRNRMVERIRTKYVLTLDDDFTLNDDSPIAHLIHALEKAPQINSAKPFDIAAAKIPADEGRFGVDYCGIMSMSPQRTLQLKPGSVTPGVDHEGCSEVEFVPNVFVARTKFLRESIRWDETLKLGEHEDFFWRAKQIGARVLTCPGVIFYHDQVAHWKGVTEYDRKRGRVFSFMKLALRKHGFLRLVSFGRTVMDLVLPQPIEKLEVSEILARSVHLSWNSDAASFKILQSYDHGQSWAPVNHGQGESYEHEPQSISENPDGFQRKKHSKNWITVHGLRPATPYIFRIHAGNRFNYLDSAVDTSVTTLSEENEDDRNLIQNGAFESGSLYPYTVSKNNSYAVRPTIGDPAQPAHSYIRRTGIRSEITTVGYLVPHRSIASVSQLVPAKKIIESCTHNYKNEENVPRNFVVSMQSKFDALFDGEGMSWRVQVKAWFGRRTNTIYQCSKDENEDDSDQPLVPDITWGPAEFEFKEEFDRSNLEWQGRTVSVCVADDWQDRLKGVEVSGVLETFRGSVIFDRWVMVLE</sequence>
<comment type="caution">
    <text evidence="5">The sequence shown here is derived from an EMBL/GenBank/DDBJ whole genome shotgun (WGS) entry which is preliminary data.</text>
</comment>
<dbReference type="OrthoDB" id="2139606at2759"/>
<name>A0A507FJW7_9FUNG</name>
<keyword evidence="3" id="KW-0472">Membrane</keyword>
<keyword evidence="6" id="KW-1185">Reference proteome</keyword>
<evidence type="ECO:0000256" key="3">
    <source>
        <dbReference type="SAM" id="Phobius"/>
    </source>
</evidence>
<dbReference type="CDD" id="cd00761">
    <property type="entry name" value="Glyco_tranf_GTA_type"/>
    <property type="match status" value="1"/>
</dbReference>
<dbReference type="Pfam" id="PF04488">
    <property type="entry name" value="Gly_transf_sug"/>
    <property type="match status" value="1"/>
</dbReference>
<comment type="similarity">
    <text evidence="1">Belongs to the glycosyltransferase 32 family.</text>
</comment>
<dbReference type="SMART" id="SM00060">
    <property type="entry name" value="FN3"/>
    <property type="match status" value="1"/>
</dbReference>
<dbReference type="InterPro" id="IPR003961">
    <property type="entry name" value="FN3_dom"/>
</dbReference>
<dbReference type="Proteomes" id="UP000320333">
    <property type="component" value="Unassembled WGS sequence"/>
</dbReference>
<dbReference type="Pfam" id="PF04572">
    <property type="entry name" value="Gb3_synth"/>
    <property type="match status" value="1"/>
</dbReference>
<evidence type="ECO:0000256" key="2">
    <source>
        <dbReference type="SAM" id="MobiDB-lite"/>
    </source>
</evidence>
<feature type="domain" description="Fibronectin type-III" evidence="4">
    <location>
        <begin position="880"/>
        <end position="978"/>
    </location>
</feature>
<dbReference type="Gene3D" id="3.90.550.10">
    <property type="entry name" value="Spore Coat Polysaccharide Biosynthesis Protein SpsA, Chain A"/>
    <property type="match status" value="1"/>
</dbReference>
<gene>
    <name evidence="5" type="ORF">CcCBS67573_g03382</name>
</gene>
<dbReference type="PANTHER" id="PTHR15046">
    <property type="entry name" value="GLYCO_TRANS_2-LIKE DOMAIN-CONTAINING PROTEIN"/>
    <property type="match status" value="1"/>
</dbReference>
<dbReference type="InterPro" id="IPR007652">
    <property type="entry name" value="A1-4-GlycosylTfrase_dom"/>
</dbReference>
<protein>
    <recommendedName>
        <fullName evidence="4">Fibronectin type-III domain-containing protein</fullName>
    </recommendedName>
</protein>
<dbReference type="STRING" id="246404.A0A507FJW7"/>
<dbReference type="InterPro" id="IPR029044">
    <property type="entry name" value="Nucleotide-diphossugar_trans"/>
</dbReference>
<accession>A0A507FJW7</accession>
<evidence type="ECO:0000313" key="5">
    <source>
        <dbReference type="EMBL" id="TPX75357.1"/>
    </source>
</evidence>
<feature type="region of interest" description="Disordered" evidence="2">
    <location>
        <begin position="1"/>
        <end position="26"/>
    </location>
</feature>
<dbReference type="EMBL" id="QEAP01000084">
    <property type="protein sequence ID" value="TPX75357.1"/>
    <property type="molecule type" value="Genomic_DNA"/>
</dbReference>
<dbReference type="PANTHER" id="PTHR15046:SF3">
    <property type="entry name" value="BETA-1,4 N-ACETYLGALACTOSAMINYLTRANSFERASE 2-LIKE"/>
    <property type="match status" value="1"/>
</dbReference>
<keyword evidence="3" id="KW-1133">Transmembrane helix</keyword>
<dbReference type="InterPro" id="IPR036116">
    <property type="entry name" value="FN3_sf"/>
</dbReference>
<proteinExistence type="inferred from homology"/>
<organism evidence="5 6">
    <name type="scientific">Chytriomyces confervae</name>
    <dbReference type="NCBI Taxonomy" id="246404"/>
    <lineage>
        <taxon>Eukaryota</taxon>
        <taxon>Fungi</taxon>
        <taxon>Fungi incertae sedis</taxon>
        <taxon>Chytridiomycota</taxon>
        <taxon>Chytridiomycota incertae sedis</taxon>
        <taxon>Chytridiomycetes</taxon>
        <taxon>Chytridiales</taxon>
        <taxon>Chytriomycetaceae</taxon>
        <taxon>Chytriomyces</taxon>
    </lineage>
</organism>
<dbReference type="InterPro" id="IPR001173">
    <property type="entry name" value="Glyco_trans_2-like"/>
</dbReference>
<feature type="transmembrane region" description="Helical" evidence="3">
    <location>
        <begin position="65"/>
        <end position="92"/>
    </location>
</feature>
<evidence type="ECO:0000313" key="6">
    <source>
        <dbReference type="Proteomes" id="UP000320333"/>
    </source>
</evidence>
<evidence type="ECO:0000259" key="4">
    <source>
        <dbReference type="SMART" id="SM00060"/>
    </source>
</evidence>
<dbReference type="CDD" id="cd00063">
    <property type="entry name" value="FN3"/>
    <property type="match status" value="1"/>
</dbReference>
<dbReference type="AlphaFoldDB" id="A0A507FJW7"/>